<dbReference type="Pfam" id="PF01471">
    <property type="entry name" value="PG_binding_1"/>
    <property type="match status" value="1"/>
</dbReference>
<feature type="domain" description="AAA+ ATPase" evidence="2">
    <location>
        <begin position="42"/>
        <end position="196"/>
    </location>
</feature>
<name>A0A953M0X3_9BACT</name>
<dbReference type="Gene3D" id="3.40.50.300">
    <property type="entry name" value="P-loop containing nucleotide triphosphate hydrolases"/>
    <property type="match status" value="1"/>
</dbReference>
<dbReference type="EMBL" id="JAIOIV010000011">
    <property type="protein sequence ID" value="MBZ0154758.1"/>
    <property type="molecule type" value="Genomic_DNA"/>
</dbReference>
<dbReference type="InterPro" id="IPR036366">
    <property type="entry name" value="PGBDSf"/>
</dbReference>
<keyword evidence="1" id="KW-0812">Transmembrane</keyword>
<feature type="transmembrane region" description="Helical" evidence="1">
    <location>
        <begin position="280"/>
        <end position="299"/>
    </location>
</feature>
<dbReference type="InterPro" id="IPR002477">
    <property type="entry name" value="Peptidoglycan-bd-like"/>
</dbReference>
<reference evidence="3" key="1">
    <citation type="journal article" date="2021" name="bioRxiv">
        <title>Unraveling nitrogen, sulfur and carbon metabolic pathways and microbial community transcriptional responses to substrate deprivation and toxicity stresses in a bioreactor mimicking anoxic brackish coastal sediment conditions.</title>
        <authorList>
            <person name="Martins P.D."/>
            <person name="Echeveste M.J."/>
            <person name="Arshad A."/>
            <person name="Kurth J."/>
            <person name="Ouboter H."/>
            <person name="Jetten M.S.M."/>
            <person name="Welte C.U."/>
        </authorList>
    </citation>
    <scope>NUCLEOTIDE SEQUENCE</scope>
    <source>
        <strain evidence="3">MAG_39</strain>
    </source>
</reference>
<gene>
    <name evidence="3" type="ORF">K8I29_00915</name>
</gene>
<accession>A0A953M0X3</accession>
<dbReference type="Proteomes" id="UP000705867">
    <property type="component" value="Unassembled WGS sequence"/>
</dbReference>
<proteinExistence type="predicted"/>
<dbReference type="InterPro" id="IPR049945">
    <property type="entry name" value="AAA_22"/>
</dbReference>
<keyword evidence="1" id="KW-1133">Transmembrane helix</keyword>
<dbReference type="InterPro" id="IPR036365">
    <property type="entry name" value="PGBD-like_sf"/>
</dbReference>
<keyword evidence="1" id="KW-0472">Membrane</keyword>
<dbReference type="CDD" id="cd00009">
    <property type="entry name" value="AAA"/>
    <property type="match status" value="1"/>
</dbReference>
<evidence type="ECO:0000259" key="2">
    <source>
        <dbReference type="SMART" id="SM00382"/>
    </source>
</evidence>
<dbReference type="SUPFAM" id="SSF52540">
    <property type="entry name" value="P-loop containing nucleoside triphosphate hydrolases"/>
    <property type="match status" value="1"/>
</dbReference>
<reference evidence="3" key="2">
    <citation type="submission" date="2021-08" db="EMBL/GenBank/DDBJ databases">
        <authorList>
            <person name="Dalcin Martins P."/>
        </authorList>
    </citation>
    <scope>NUCLEOTIDE SEQUENCE</scope>
    <source>
        <strain evidence="3">MAG_39</strain>
    </source>
</reference>
<dbReference type="InterPro" id="IPR052026">
    <property type="entry name" value="ExeA_AAA_ATPase_DNA-bind"/>
</dbReference>
<dbReference type="InterPro" id="IPR027417">
    <property type="entry name" value="P-loop_NTPase"/>
</dbReference>
<sequence>MYREHFGLKEAPFSLAPDPRYLFMSGGHQEALAHLLYGIRNDGGFVLLTGEVGTGKTTVCRCLLEQVPDDTDIAFIINPKMDAGELLATICDELGIPYAYGTTSIKSLVDALNAYLLDTHARGRKTVLIIEEAQNLSADVLEQLRLLTNLETNRRKLLQIIMLGQPELQDKVSRPELRQLAQRITARYHLGPLSRDEVVAYVSHRLSVAGVSRQVFPSPVIKRLFRLSKGTPRLVNLLCDRALLGAYVQGQDRVSASILAQAAREVLGDAREKGFRGKSYRWAAAALLLLLCGAVLFIVSHRHLSRPPLPAVAAERLSPAVVQWPAGQPRSRSRELAFRELFRQWNLVYASRGPACRQAEEQGMRCFTRQGSIQSLRLLNRPAVLRLFDGGGREFYAALTALRGQRATLVVGGETRNVEIRDMALQWTGSFTLLWKAPPDYQGDIRPGSRGPAVRWLAEHLALARGEKGEPVEPATFDEPLVRQVKEFQRTKGLLPDGVAGAETLIHLSNTAEGGTSPFLLRKGDA</sequence>
<dbReference type="PANTHER" id="PTHR35894">
    <property type="entry name" value="GENERAL SECRETION PATHWAY PROTEIN A-RELATED"/>
    <property type="match status" value="1"/>
</dbReference>
<dbReference type="Pfam" id="PF13401">
    <property type="entry name" value="AAA_22"/>
    <property type="match status" value="1"/>
</dbReference>
<dbReference type="SUPFAM" id="SSF47090">
    <property type="entry name" value="PGBD-like"/>
    <property type="match status" value="1"/>
</dbReference>
<comment type="caution">
    <text evidence="3">The sequence shown here is derived from an EMBL/GenBank/DDBJ whole genome shotgun (WGS) entry which is preliminary data.</text>
</comment>
<evidence type="ECO:0000313" key="3">
    <source>
        <dbReference type="EMBL" id="MBZ0154758.1"/>
    </source>
</evidence>
<evidence type="ECO:0000313" key="4">
    <source>
        <dbReference type="Proteomes" id="UP000705867"/>
    </source>
</evidence>
<dbReference type="GO" id="GO:0016887">
    <property type="term" value="F:ATP hydrolysis activity"/>
    <property type="evidence" value="ECO:0007669"/>
    <property type="project" value="InterPro"/>
</dbReference>
<protein>
    <submittedName>
        <fullName evidence="3">AAA family ATPase</fullName>
    </submittedName>
</protein>
<dbReference type="Gene3D" id="1.10.101.10">
    <property type="entry name" value="PGBD-like superfamily/PGBD"/>
    <property type="match status" value="1"/>
</dbReference>
<dbReference type="PANTHER" id="PTHR35894:SF1">
    <property type="entry name" value="PHOSPHORIBULOKINASE _ URIDINE KINASE FAMILY"/>
    <property type="match status" value="1"/>
</dbReference>
<organism evidence="3 4">
    <name type="scientific">Candidatus Nitrobium versatile</name>
    <dbReference type="NCBI Taxonomy" id="2884831"/>
    <lineage>
        <taxon>Bacteria</taxon>
        <taxon>Pseudomonadati</taxon>
        <taxon>Nitrospirota</taxon>
        <taxon>Nitrospiria</taxon>
        <taxon>Nitrospirales</taxon>
        <taxon>Nitrospiraceae</taxon>
        <taxon>Candidatus Nitrobium</taxon>
    </lineage>
</organism>
<dbReference type="AlphaFoldDB" id="A0A953M0X3"/>
<dbReference type="SMART" id="SM00382">
    <property type="entry name" value="AAA"/>
    <property type="match status" value="1"/>
</dbReference>
<dbReference type="Gene3D" id="3.90.70.10">
    <property type="entry name" value="Cysteine proteinases"/>
    <property type="match status" value="1"/>
</dbReference>
<dbReference type="InterPro" id="IPR003593">
    <property type="entry name" value="AAA+_ATPase"/>
</dbReference>
<evidence type="ECO:0000256" key="1">
    <source>
        <dbReference type="SAM" id="Phobius"/>
    </source>
</evidence>